<evidence type="ECO:0000313" key="1">
    <source>
        <dbReference type="EMBL" id="RNA14465.1"/>
    </source>
</evidence>
<gene>
    <name evidence="1" type="ORF">BpHYR1_013829</name>
</gene>
<keyword evidence="2" id="KW-1185">Reference proteome</keyword>
<reference evidence="1 2" key="1">
    <citation type="journal article" date="2018" name="Sci. Rep.">
        <title>Genomic signatures of local adaptation to the degree of environmental predictability in rotifers.</title>
        <authorList>
            <person name="Franch-Gras L."/>
            <person name="Hahn C."/>
            <person name="Garcia-Roger E.M."/>
            <person name="Carmona M.J."/>
            <person name="Serra M."/>
            <person name="Gomez A."/>
        </authorList>
    </citation>
    <scope>NUCLEOTIDE SEQUENCE [LARGE SCALE GENOMIC DNA]</scope>
    <source>
        <strain evidence="1">HYR1</strain>
    </source>
</reference>
<name>A0A3M7QU26_BRAPC</name>
<dbReference type="Proteomes" id="UP000276133">
    <property type="component" value="Unassembled WGS sequence"/>
</dbReference>
<dbReference type="AlphaFoldDB" id="A0A3M7QU26"/>
<accession>A0A3M7QU26</accession>
<dbReference type="EMBL" id="REGN01005177">
    <property type="protein sequence ID" value="RNA14465.1"/>
    <property type="molecule type" value="Genomic_DNA"/>
</dbReference>
<sequence>MSGVNRDLIGHDVSNFEVFNRESRIIFHPNFFYQYPEYGIFSKNKDQLFSISYKQKMLLNQKEIVPKAKADRSAKAERKNFLFFKILLVAKKFSHLPFEHTCACILESIQFILFKLAQILDVICVREIELNGQVELFELVIAHIVFFIKILMRNDISKKMICVFNERNFKSNIALCRYSQIFVQKTHLIHFSVRPVSVFTAIRIGVHTRAKRLDIRTQRIL</sequence>
<proteinExistence type="predicted"/>
<evidence type="ECO:0000313" key="2">
    <source>
        <dbReference type="Proteomes" id="UP000276133"/>
    </source>
</evidence>
<comment type="caution">
    <text evidence="1">The sequence shown here is derived from an EMBL/GenBank/DDBJ whole genome shotgun (WGS) entry which is preliminary data.</text>
</comment>
<protein>
    <submittedName>
        <fullName evidence="1">Uncharacterized protein</fullName>
    </submittedName>
</protein>
<organism evidence="1 2">
    <name type="scientific">Brachionus plicatilis</name>
    <name type="common">Marine rotifer</name>
    <name type="synonym">Brachionus muelleri</name>
    <dbReference type="NCBI Taxonomy" id="10195"/>
    <lineage>
        <taxon>Eukaryota</taxon>
        <taxon>Metazoa</taxon>
        <taxon>Spiralia</taxon>
        <taxon>Gnathifera</taxon>
        <taxon>Rotifera</taxon>
        <taxon>Eurotatoria</taxon>
        <taxon>Monogononta</taxon>
        <taxon>Pseudotrocha</taxon>
        <taxon>Ploima</taxon>
        <taxon>Brachionidae</taxon>
        <taxon>Brachionus</taxon>
    </lineage>
</organism>